<feature type="domain" description="ATPase AAA-type core" evidence="2">
    <location>
        <begin position="245"/>
        <end position="361"/>
    </location>
</feature>
<name>A0A2H1KTY0_9MICO</name>
<dbReference type="GO" id="GO:0016887">
    <property type="term" value="F:ATP hydrolysis activity"/>
    <property type="evidence" value="ECO:0007669"/>
    <property type="project" value="InterPro"/>
</dbReference>
<reference evidence="4 5" key="1">
    <citation type="submission" date="2017-03" db="EMBL/GenBank/DDBJ databases">
        <authorList>
            <person name="Afonso C.L."/>
            <person name="Miller P.J."/>
            <person name="Scott M.A."/>
            <person name="Spackman E."/>
            <person name="Goraichik I."/>
            <person name="Dimitrov K.M."/>
            <person name="Suarez D.L."/>
            <person name="Swayne D.E."/>
        </authorList>
    </citation>
    <scope>NUCLEOTIDE SEQUENCE [LARGE SCALE GENOMIC DNA]</scope>
    <source>
        <strain evidence="4 5">CNRZ 918</strain>
    </source>
</reference>
<feature type="domain" description="Endonuclease GajA/Old nuclease/RecF-like AAA" evidence="1">
    <location>
        <begin position="1"/>
        <end position="52"/>
    </location>
</feature>
<protein>
    <submittedName>
        <fullName evidence="4">AAA domain-containing protein</fullName>
    </submittedName>
</protein>
<dbReference type="EMBL" id="FXZD01000010">
    <property type="protein sequence ID" value="SMY03131.1"/>
    <property type="molecule type" value="Genomic_DNA"/>
</dbReference>
<dbReference type="OrthoDB" id="104167at2"/>
<dbReference type="InterPro" id="IPR051396">
    <property type="entry name" value="Bact_Antivir_Def_Nuclease"/>
</dbReference>
<dbReference type="CDD" id="cd01026">
    <property type="entry name" value="TOPRIM_OLD"/>
    <property type="match status" value="1"/>
</dbReference>
<organism evidence="4 5">
    <name type="scientific">Brevibacterium antiquum CNRZ 918</name>
    <dbReference type="NCBI Taxonomy" id="1255637"/>
    <lineage>
        <taxon>Bacteria</taxon>
        <taxon>Bacillati</taxon>
        <taxon>Actinomycetota</taxon>
        <taxon>Actinomycetes</taxon>
        <taxon>Micrococcales</taxon>
        <taxon>Brevibacteriaceae</taxon>
        <taxon>Brevibacterium</taxon>
    </lineage>
</organism>
<dbReference type="Pfam" id="PF13175">
    <property type="entry name" value="AAA_15"/>
    <property type="match status" value="1"/>
</dbReference>
<dbReference type="PANTHER" id="PTHR43581">
    <property type="entry name" value="ATP/GTP PHOSPHATASE"/>
    <property type="match status" value="1"/>
</dbReference>
<evidence type="ECO:0000259" key="2">
    <source>
        <dbReference type="Pfam" id="PF13304"/>
    </source>
</evidence>
<evidence type="ECO:0000259" key="3">
    <source>
        <dbReference type="Pfam" id="PF20469"/>
    </source>
</evidence>
<accession>A0A2H1KTY0</accession>
<dbReference type="InterPro" id="IPR034139">
    <property type="entry name" value="TOPRIM_OLD"/>
</dbReference>
<dbReference type="Proteomes" id="UP000234433">
    <property type="component" value="Unassembled WGS sequence"/>
</dbReference>
<dbReference type="InterPro" id="IPR027417">
    <property type="entry name" value="P-loop_NTPase"/>
</dbReference>
<dbReference type="RefSeq" id="WP_101620836.1">
    <property type="nucleotide sequence ID" value="NZ_FXZD01000010.1"/>
</dbReference>
<proteinExistence type="predicted"/>
<dbReference type="PANTHER" id="PTHR43581:SF4">
    <property type="entry name" value="ATP_GTP PHOSPHATASE"/>
    <property type="match status" value="1"/>
</dbReference>
<dbReference type="Pfam" id="PF13304">
    <property type="entry name" value="AAA_21"/>
    <property type="match status" value="1"/>
</dbReference>
<dbReference type="InterPro" id="IPR003959">
    <property type="entry name" value="ATPase_AAA_core"/>
</dbReference>
<feature type="domain" description="OLD protein-like TOPRIM" evidence="3">
    <location>
        <begin position="413"/>
        <end position="476"/>
    </location>
</feature>
<dbReference type="GO" id="GO:0005524">
    <property type="term" value="F:ATP binding"/>
    <property type="evidence" value="ECO:0007669"/>
    <property type="project" value="InterPro"/>
</dbReference>
<evidence type="ECO:0000313" key="4">
    <source>
        <dbReference type="EMBL" id="SMY03131.1"/>
    </source>
</evidence>
<dbReference type="Pfam" id="PF20469">
    <property type="entry name" value="OLD-like_TOPRIM"/>
    <property type="match status" value="1"/>
</dbReference>
<dbReference type="AlphaFoldDB" id="A0A2H1KTY0"/>
<sequence length="652" mass="72595">MHVESLRLRNFRCFGDVPVPMTLESGLTALIGTNGTGKTAAFLALQRMFGISSEERTIRLDDFHVPVTEVPGSEPSTRHLTIDVVLAFPELDEVDRDVTAVPDFFRRMVTDAEGHMKCRIVLDAIWSDDGTIDGSVETCLYGVSSLDDSYSEDRVHTLPAAERSRIQFVYVPASRDGARQVSGFLRGRLWKAAIWSEGLRDLVCNVAADVSSQFHQEAATKTVEDAFGKRWQQLQGAGTHSQPRFQPLEPDIDQFLRGAELTFEPDPSSPARPARLLSDGQRSLLHLALTTATLDLERTITTDPTSGFDPEAVYIPALTILAIEEPENSLSPYYLSRIIRQLHDLAATPQVQALLSSHSASALGRIDPRSVRHFRQHPATGESNVRPITLPEHDIAAATYVREAVRAHPELYFARFVVLGEGDSEHIVIPALARALGIELDPSFVAMVPLGGRHTNHFWRLLTDLQIPHATLLDLDFGRSDGGSGRYRTAISNLEANDIRVLDEVDDHDTVDDVTDDKSLATLKNVRDALRRYGVFFSAPLDLDMLMLRRYWSAYTALEGGQRGPDSTDATNVVLGTGGTARGRKYWSPEDKATKEDRQDSLRWYRYLFTNRSKPATHLAALTRMTDEEIKECIPEVLNALIEFVRSEITPK</sequence>
<dbReference type="SUPFAM" id="SSF52540">
    <property type="entry name" value="P-loop containing nucleoside triphosphate hydrolases"/>
    <property type="match status" value="1"/>
</dbReference>
<dbReference type="InterPro" id="IPR041685">
    <property type="entry name" value="AAA_GajA/Old/RecF-like"/>
</dbReference>
<evidence type="ECO:0000313" key="5">
    <source>
        <dbReference type="Proteomes" id="UP000234433"/>
    </source>
</evidence>
<dbReference type="Gene3D" id="3.40.50.300">
    <property type="entry name" value="P-loop containing nucleotide triphosphate hydrolases"/>
    <property type="match status" value="2"/>
</dbReference>
<gene>
    <name evidence="4" type="ORF">BANT918_02814</name>
</gene>
<evidence type="ECO:0000259" key="1">
    <source>
        <dbReference type="Pfam" id="PF13175"/>
    </source>
</evidence>